<dbReference type="EMBL" id="JBCNJP010000013">
    <property type="protein sequence ID" value="KAK9069432.1"/>
    <property type="molecule type" value="Genomic_DNA"/>
</dbReference>
<dbReference type="Pfam" id="PF03171">
    <property type="entry name" value="2OG-FeII_Oxy"/>
    <property type="match status" value="1"/>
</dbReference>
<dbReference type="PANTHER" id="PTHR47990">
    <property type="entry name" value="2-OXOGLUTARATE (2OG) AND FE(II)-DEPENDENT OXYGENASE SUPERFAMILY PROTEIN-RELATED"/>
    <property type="match status" value="1"/>
</dbReference>
<comment type="similarity">
    <text evidence="3">Belongs to the iron/ascorbate-dependent oxidoreductase family.</text>
</comment>
<evidence type="ECO:0000313" key="6">
    <source>
        <dbReference type="Proteomes" id="UP001408789"/>
    </source>
</evidence>
<dbReference type="GO" id="GO:0016705">
    <property type="term" value="F:oxidoreductase activity, acting on paired donors, with incorporation or reduction of molecular oxygen"/>
    <property type="evidence" value="ECO:0007669"/>
    <property type="project" value="UniProtKB-ARBA"/>
</dbReference>
<evidence type="ECO:0000256" key="2">
    <source>
        <dbReference type="ARBA" id="ARBA00023004"/>
    </source>
</evidence>
<dbReference type="InterPro" id="IPR005123">
    <property type="entry name" value="Oxoglu/Fe-dep_dioxygenase_dom"/>
</dbReference>
<dbReference type="InterPro" id="IPR027443">
    <property type="entry name" value="IPNS-like_sf"/>
</dbReference>
<evidence type="ECO:0000256" key="3">
    <source>
        <dbReference type="RuleBase" id="RU003682"/>
    </source>
</evidence>
<organism evidence="5 6">
    <name type="scientific">Deinandra increscens subsp. villosa</name>
    <dbReference type="NCBI Taxonomy" id="3103831"/>
    <lineage>
        <taxon>Eukaryota</taxon>
        <taxon>Viridiplantae</taxon>
        <taxon>Streptophyta</taxon>
        <taxon>Embryophyta</taxon>
        <taxon>Tracheophyta</taxon>
        <taxon>Spermatophyta</taxon>
        <taxon>Magnoliopsida</taxon>
        <taxon>eudicotyledons</taxon>
        <taxon>Gunneridae</taxon>
        <taxon>Pentapetalae</taxon>
        <taxon>asterids</taxon>
        <taxon>campanulids</taxon>
        <taxon>Asterales</taxon>
        <taxon>Asteraceae</taxon>
        <taxon>Asteroideae</taxon>
        <taxon>Heliantheae alliance</taxon>
        <taxon>Madieae</taxon>
        <taxon>Madiinae</taxon>
        <taxon>Deinandra</taxon>
    </lineage>
</organism>
<dbReference type="InterPro" id="IPR044861">
    <property type="entry name" value="IPNS-like_FE2OG_OXY"/>
</dbReference>
<dbReference type="AlphaFoldDB" id="A0AAP0H2K6"/>
<dbReference type="InterPro" id="IPR026992">
    <property type="entry name" value="DIOX_N"/>
</dbReference>
<evidence type="ECO:0000259" key="4">
    <source>
        <dbReference type="PROSITE" id="PS51471"/>
    </source>
</evidence>
<dbReference type="Proteomes" id="UP001408789">
    <property type="component" value="Unassembled WGS sequence"/>
</dbReference>
<accession>A0AAP0H2K6</accession>
<keyword evidence="1 3" id="KW-0479">Metal-binding</keyword>
<keyword evidence="6" id="KW-1185">Reference proteome</keyword>
<comment type="caution">
    <text evidence="5">The sequence shown here is derived from an EMBL/GenBank/DDBJ whole genome shotgun (WGS) entry which is preliminary data.</text>
</comment>
<gene>
    <name evidence="5" type="ORF">SSX86_011335</name>
</gene>
<dbReference type="Gene3D" id="2.60.120.330">
    <property type="entry name" value="B-lactam Antibiotic, Isopenicillin N Synthase, Chain"/>
    <property type="match status" value="1"/>
</dbReference>
<name>A0AAP0H2K6_9ASTR</name>
<feature type="domain" description="Fe2OG dioxygenase" evidence="4">
    <location>
        <begin position="154"/>
        <end position="254"/>
    </location>
</feature>
<dbReference type="SUPFAM" id="SSF51197">
    <property type="entry name" value="Clavaminate synthase-like"/>
    <property type="match status" value="1"/>
</dbReference>
<reference evidence="5 6" key="1">
    <citation type="submission" date="2024-04" db="EMBL/GenBank/DDBJ databases">
        <title>The reference genome of an endangered Asteraceae, Deinandra increscens subsp. villosa, native to the Central Coast of California.</title>
        <authorList>
            <person name="Guilliams M."/>
            <person name="Hasenstab-Lehman K."/>
            <person name="Meyer R."/>
            <person name="Mcevoy S."/>
        </authorList>
    </citation>
    <scope>NUCLEOTIDE SEQUENCE [LARGE SCALE GENOMIC DNA]</scope>
    <source>
        <tissue evidence="5">Leaf</tissue>
    </source>
</reference>
<evidence type="ECO:0000256" key="1">
    <source>
        <dbReference type="ARBA" id="ARBA00022723"/>
    </source>
</evidence>
<dbReference type="PROSITE" id="PS51471">
    <property type="entry name" value="FE2OG_OXY"/>
    <property type="match status" value="1"/>
</dbReference>
<protein>
    <recommendedName>
        <fullName evidence="4">Fe2OG dioxygenase domain-containing protein</fullName>
    </recommendedName>
</protein>
<keyword evidence="2 3" id="KW-0408">Iron</keyword>
<keyword evidence="3" id="KW-0560">Oxidoreductase</keyword>
<dbReference type="Pfam" id="PF14226">
    <property type="entry name" value="DIOX_N"/>
    <property type="match status" value="1"/>
</dbReference>
<proteinExistence type="inferred from homology"/>
<dbReference type="GO" id="GO:0046872">
    <property type="term" value="F:metal ion binding"/>
    <property type="evidence" value="ECO:0007669"/>
    <property type="project" value="UniProtKB-KW"/>
</dbReference>
<sequence>MAIPVVDLASIINHSNEDDRKKAVNEFGKACLEFGFLRIINHGLPGELITSSREVTEKFFDAPIDEKLECKPVSSILPAGYGKMNGSFGCNEWLMVCQPALGFNVFPSTVPHLRETLEEVYMYLQNLGTMVENMVNDYLGLPNSFLNQFNDDRSKDVLMCWRYPPVAADDSNKIGREEHQDTNCFTFLLQDDAGGLEYEKDGSWIPVPPLEGSLVVNVGSTIQALTNKKLVAARHRVWKPEGRTRHSLAFFYNIGSEKWIEPLPKFTDEIGEAPKYKGFIYKELLEARLKKERNPHTLREEVLNLEHFAIPVDDCNYC</sequence>
<evidence type="ECO:0000313" key="5">
    <source>
        <dbReference type="EMBL" id="KAK9069432.1"/>
    </source>
</evidence>
<dbReference type="InterPro" id="IPR050231">
    <property type="entry name" value="Iron_ascorbate_oxido_reductase"/>
</dbReference>